<organism evidence="1 2">
    <name type="scientific">Candidatus Nitronauta litoralis</name>
    <dbReference type="NCBI Taxonomy" id="2705533"/>
    <lineage>
        <taxon>Bacteria</taxon>
        <taxon>Pseudomonadati</taxon>
        <taxon>Nitrospinota/Tectimicrobiota group</taxon>
        <taxon>Nitrospinota</taxon>
        <taxon>Nitrospinia</taxon>
        <taxon>Nitrospinales</taxon>
        <taxon>Nitrospinaceae</taxon>
        <taxon>Candidatus Nitronauta</taxon>
    </lineage>
</organism>
<dbReference type="Pfam" id="PF04134">
    <property type="entry name" value="DCC1-like"/>
    <property type="match status" value="1"/>
</dbReference>
<sequence>MDAHNKSSKNEKESEGSIILFDGVCNLCNGTVNFIVDRDPDLQFRMASLQSEAGQHFLDQYNLPKDDFETIVLIEDGQVFTHSTSILRITKKLSGLWPVFSIFLLVPKPIRDWCYRWVSTNRYRWFGKEETCRIPTPEMAHRFLD</sequence>
<evidence type="ECO:0000313" key="1">
    <source>
        <dbReference type="EMBL" id="QPJ62413.1"/>
    </source>
</evidence>
<proteinExistence type="predicted"/>
<dbReference type="EMBL" id="CP048685">
    <property type="protein sequence ID" value="QPJ62413.1"/>
    <property type="molecule type" value="Genomic_DNA"/>
</dbReference>
<dbReference type="PANTHER" id="PTHR33639:SF2">
    <property type="entry name" value="DUF393 DOMAIN-CONTAINING PROTEIN"/>
    <property type="match status" value="1"/>
</dbReference>
<evidence type="ECO:0000313" key="2">
    <source>
        <dbReference type="Proteomes" id="UP000594688"/>
    </source>
</evidence>
<dbReference type="PANTHER" id="PTHR33639">
    <property type="entry name" value="THIOL-DISULFIDE OXIDOREDUCTASE DCC"/>
    <property type="match status" value="1"/>
</dbReference>
<dbReference type="InterPro" id="IPR007263">
    <property type="entry name" value="DCC1-like"/>
</dbReference>
<reference evidence="1 2" key="1">
    <citation type="submission" date="2020-02" db="EMBL/GenBank/DDBJ databases">
        <title>Genomic and physiological characterization of two novel Nitrospinaceae genera.</title>
        <authorList>
            <person name="Mueller A.J."/>
            <person name="Jung M.-Y."/>
            <person name="Strachan C.R."/>
            <person name="Herbold C.W."/>
            <person name="Kirkegaard R.H."/>
            <person name="Daims H."/>
        </authorList>
    </citation>
    <scope>NUCLEOTIDE SEQUENCE [LARGE SCALE GENOMIC DNA]</scope>
    <source>
        <strain evidence="1">EB</strain>
    </source>
</reference>
<dbReference type="GO" id="GO:0015035">
    <property type="term" value="F:protein-disulfide reductase activity"/>
    <property type="evidence" value="ECO:0007669"/>
    <property type="project" value="InterPro"/>
</dbReference>
<dbReference type="Proteomes" id="UP000594688">
    <property type="component" value="Chromosome"/>
</dbReference>
<dbReference type="InterPro" id="IPR052927">
    <property type="entry name" value="DCC_oxidoreductase"/>
</dbReference>
<name>A0A7T0BWU5_9BACT</name>
<accession>A0A7T0BWU5</accession>
<dbReference type="AlphaFoldDB" id="A0A7T0BWU5"/>
<gene>
    <name evidence="1" type="ORF">G3M70_11245</name>
</gene>
<dbReference type="KEGG" id="nli:G3M70_11245"/>
<protein>
    <submittedName>
        <fullName evidence="1">Thiol-disulfide oxidoreductase DCC family protein</fullName>
    </submittedName>
</protein>